<keyword evidence="1" id="KW-1133">Transmembrane helix</keyword>
<evidence type="ECO:0000256" key="1">
    <source>
        <dbReference type="SAM" id="Phobius"/>
    </source>
</evidence>
<comment type="caution">
    <text evidence="2">The sequence shown here is derived from an EMBL/GenBank/DDBJ whole genome shotgun (WGS) entry which is preliminary data.</text>
</comment>
<dbReference type="EMBL" id="JBHRSV010000001">
    <property type="protein sequence ID" value="MFC2925115.1"/>
    <property type="molecule type" value="Genomic_DNA"/>
</dbReference>
<evidence type="ECO:0000313" key="2">
    <source>
        <dbReference type="EMBL" id="MFC2925115.1"/>
    </source>
</evidence>
<keyword evidence="3" id="KW-1185">Reference proteome</keyword>
<sequence length="264" mass="29021">MADSNKPDDTRPTRADADDVAEAMIGFDTRIVRTVWDTIIHTPRVLQAAYAGDRDLYIPIIRIFLILFGMQFAVMAFVGVPVSLTTESFATTPEAAARLDAWLAAEGLDRAAVDQTLERAASLSITALILLSSLPYILLMKAYRPSRSFYGHVLAYLLTTNVSYIIMLPILALAVFGNFLFWYLVSTTIGLLTYFAATARIFASHYATTVAGVIFKTLGVVLLLPLSFIIVGTGQFLVAEFALQTFHDTTFLDLMTTSLENPSQ</sequence>
<keyword evidence="1" id="KW-0472">Membrane</keyword>
<feature type="transmembrane region" description="Helical" evidence="1">
    <location>
        <begin position="63"/>
        <end position="84"/>
    </location>
</feature>
<gene>
    <name evidence="2" type="ORF">ACFOOR_03250</name>
</gene>
<feature type="transmembrane region" description="Helical" evidence="1">
    <location>
        <begin position="214"/>
        <end position="238"/>
    </location>
</feature>
<dbReference type="RefSeq" id="WP_343163995.1">
    <property type="nucleotide sequence ID" value="NZ_JBHRSV010000001.1"/>
</dbReference>
<protein>
    <recommendedName>
        <fullName evidence="4">Yip1 domain-containing protein</fullName>
    </recommendedName>
</protein>
<evidence type="ECO:0000313" key="3">
    <source>
        <dbReference type="Proteomes" id="UP001595379"/>
    </source>
</evidence>
<reference evidence="3" key="1">
    <citation type="journal article" date="2019" name="Int. J. Syst. Evol. Microbiol.">
        <title>The Global Catalogue of Microorganisms (GCM) 10K type strain sequencing project: providing services to taxonomists for standard genome sequencing and annotation.</title>
        <authorList>
            <consortium name="The Broad Institute Genomics Platform"/>
            <consortium name="The Broad Institute Genome Sequencing Center for Infectious Disease"/>
            <person name="Wu L."/>
            <person name="Ma J."/>
        </authorList>
    </citation>
    <scope>NUCLEOTIDE SEQUENCE [LARGE SCALE GENOMIC DNA]</scope>
    <source>
        <strain evidence="3">KCTC 52487</strain>
    </source>
</reference>
<proteinExistence type="predicted"/>
<feature type="transmembrane region" description="Helical" evidence="1">
    <location>
        <begin position="151"/>
        <end position="174"/>
    </location>
</feature>
<accession>A0ABV6ZUH9</accession>
<keyword evidence="1" id="KW-0812">Transmembrane</keyword>
<evidence type="ECO:0008006" key="4">
    <source>
        <dbReference type="Google" id="ProtNLM"/>
    </source>
</evidence>
<feature type="transmembrane region" description="Helical" evidence="1">
    <location>
        <begin position="120"/>
        <end position="139"/>
    </location>
</feature>
<organism evidence="2 3">
    <name type="scientific">Hyphobacterium vulgare</name>
    <dbReference type="NCBI Taxonomy" id="1736751"/>
    <lineage>
        <taxon>Bacteria</taxon>
        <taxon>Pseudomonadati</taxon>
        <taxon>Pseudomonadota</taxon>
        <taxon>Alphaproteobacteria</taxon>
        <taxon>Maricaulales</taxon>
        <taxon>Maricaulaceae</taxon>
        <taxon>Hyphobacterium</taxon>
    </lineage>
</organism>
<name>A0ABV6ZUH9_9PROT</name>
<dbReference type="Proteomes" id="UP001595379">
    <property type="component" value="Unassembled WGS sequence"/>
</dbReference>
<feature type="transmembrane region" description="Helical" evidence="1">
    <location>
        <begin position="180"/>
        <end position="202"/>
    </location>
</feature>